<accession>A0ABW9S875</accession>
<comment type="caution">
    <text evidence="1">The sequence shown here is derived from an EMBL/GenBank/DDBJ whole genome shotgun (WGS) entry which is preliminary data.</text>
</comment>
<organism evidence="1 2">
    <name type="scientific">Parabacteroides merdae</name>
    <dbReference type="NCBI Taxonomy" id="46503"/>
    <lineage>
        <taxon>Bacteria</taxon>
        <taxon>Pseudomonadati</taxon>
        <taxon>Bacteroidota</taxon>
        <taxon>Bacteroidia</taxon>
        <taxon>Bacteroidales</taxon>
        <taxon>Tannerellaceae</taxon>
        <taxon>Parabacteroides</taxon>
    </lineage>
</organism>
<sequence>MNTLKFIVVFVFLSFSNMAIGQYPKMKIDGSEPFEITYKNLEMYKEGESFSKEYKVDAKIVFKPSSKNTGTLSFETKSINLKIEKTEEIKIQHIRKVEKDGEVYYMGNDIDDLNTIYVWSLDYFLHTNGVVTIQMTK</sequence>
<keyword evidence="2" id="KW-1185">Reference proteome</keyword>
<reference evidence="1 2" key="1">
    <citation type="journal article" date="2019" name="Nat. Med.">
        <title>A library of human gut bacterial isolates paired with longitudinal multiomics data enables mechanistic microbiome research.</title>
        <authorList>
            <person name="Poyet M."/>
            <person name="Groussin M."/>
            <person name="Gibbons S.M."/>
            <person name="Avila-Pacheco J."/>
            <person name="Jiang X."/>
            <person name="Kearney S.M."/>
            <person name="Perrotta A.R."/>
            <person name="Berdy B."/>
            <person name="Zhao S."/>
            <person name="Lieberman T.D."/>
            <person name="Swanson P.K."/>
            <person name="Smith M."/>
            <person name="Roesemann S."/>
            <person name="Alexander J.E."/>
            <person name="Rich S.A."/>
            <person name="Livny J."/>
            <person name="Vlamakis H."/>
            <person name="Clish C."/>
            <person name="Bullock K."/>
            <person name="Deik A."/>
            <person name="Scott J."/>
            <person name="Pierce K.A."/>
            <person name="Xavier R.J."/>
            <person name="Alm E.J."/>
        </authorList>
    </citation>
    <scope>NUCLEOTIDE SEQUENCE [LARGE SCALE GENOMIC DNA]</scope>
    <source>
        <strain evidence="1 2">BIOML-A29</strain>
    </source>
</reference>
<name>A0ABW9S875_9BACT</name>
<evidence type="ECO:0000313" key="1">
    <source>
        <dbReference type="EMBL" id="MTU38879.1"/>
    </source>
</evidence>
<evidence type="ECO:0000313" key="2">
    <source>
        <dbReference type="Proteomes" id="UP000434916"/>
    </source>
</evidence>
<dbReference type="Proteomes" id="UP000434916">
    <property type="component" value="Unassembled WGS sequence"/>
</dbReference>
<protein>
    <recommendedName>
        <fullName evidence="3">DUF3868 domain-containing protein</fullName>
    </recommendedName>
</protein>
<evidence type="ECO:0008006" key="3">
    <source>
        <dbReference type="Google" id="ProtNLM"/>
    </source>
</evidence>
<gene>
    <name evidence="1" type="ORF">GMD82_05045</name>
</gene>
<proteinExistence type="predicted"/>
<dbReference type="EMBL" id="WNCN01000005">
    <property type="protein sequence ID" value="MTU38879.1"/>
    <property type="molecule type" value="Genomic_DNA"/>
</dbReference>